<sequence>MPLNRWHIHAILPFEWLCMGMLFIFSLSSNTWCSDVFLIIPTSHDGSKTAPTHSV</sequence>
<name>A0A9P6EAA7_9AGAR</name>
<protein>
    <submittedName>
        <fullName evidence="2">Uncharacterized protein</fullName>
    </submittedName>
</protein>
<keyword evidence="3" id="KW-1185">Reference proteome</keyword>
<gene>
    <name evidence="2" type="ORF">CPB83DRAFT_521249</name>
</gene>
<keyword evidence="1" id="KW-0812">Transmembrane</keyword>
<keyword evidence="1" id="KW-1133">Transmembrane helix</keyword>
<proteinExistence type="predicted"/>
<feature type="transmembrane region" description="Helical" evidence="1">
    <location>
        <begin position="6"/>
        <end position="25"/>
    </location>
</feature>
<accession>A0A9P6EAA7</accession>
<dbReference type="Proteomes" id="UP000807306">
    <property type="component" value="Unassembled WGS sequence"/>
</dbReference>
<evidence type="ECO:0000313" key="2">
    <source>
        <dbReference type="EMBL" id="KAF9525671.1"/>
    </source>
</evidence>
<organism evidence="2 3">
    <name type="scientific">Crepidotus variabilis</name>
    <dbReference type="NCBI Taxonomy" id="179855"/>
    <lineage>
        <taxon>Eukaryota</taxon>
        <taxon>Fungi</taxon>
        <taxon>Dikarya</taxon>
        <taxon>Basidiomycota</taxon>
        <taxon>Agaricomycotina</taxon>
        <taxon>Agaricomycetes</taxon>
        <taxon>Agaricomycetidae</taxon>
        <taxon>Agaricales</taxon>
        <taxon>Agaricineae</taxon>
        <taxon>Crepidotaceae</taxon>
        <taxon>Crepidotus</taxon>
    </lineage>
</organism>
<evidence type="ECO:0000256" key="1">
    <source>
        <dbReference type="SAM" id="Phobius"/>
    </source>
</evidence>
<dbReference type="AlphaFoldDB" id="A0A9P6EAA7"/>
<comment type="caution">
    <text evidence="2">The sequence shown here is derived from an EMBL/GenBank/DDBJ whole genome shotgun (WGS) entry which is preliminary data.</text>
</comment>
<evidence type="ECO:0000313" key="3">
    <source>
        <dbReference type="Proteomes" id="UP000807306"/>
    </source>
</evidence>
<keyword evidence="1" id="KW-0472">Membrane</keyword>
<reference evidence="2" key="1">
    <citation type="submission" date="2020-11" db="EMBL/GenBank/DDBJ databases">
        <authorList>
            <consortium name="DOE Joint Genome Institute"/>
            <person name="Ahrendt S."/>
            <person name="Riley R."/>
            <person name="Andreopoulos W."/>
            <person name="Labutti K."/>
            <person name="Pangilinan J."/>
            <person name="Ruiz-Duenas F.J."/>
            <person name="Barrasa J.M."/>
            <person name="Sanchez-Garcia M."/>
            <person name="Camarero S."/>
            <person name="Miyauchi S."/>
            <person name="Serrano A."/>
            <person name="Linde D."/>
            <person name="Babiker R."/>
            <person name="Drula E."/>
            <person name="Ayuso-Fernandez I."/>
            <person name="Pacheco R."/>
            <person name="Padilla G."/>
            <person name="Ferreira P."/>
            <person name="Barriuso J."/>
            <person name="Kellner H."/>
            <person name="Castanera R."/>
            <person name="Alfaro M."/>
            <person name="Ramirez L."/>
            <person name="Pisabarro A.G."/>
            <person name="Kuo A."/>
            <person name="Tritt A."/>
            <person name="Lipzen A."/>
            <person name="He G."/>
            <person name="Yan M."/>
            <person name="Ng V."/>
            <person name="Cullen D."/>
            <person name="Martin F."/>
            <person name="Rosso M.-N."/>
            <person name="Henrissat B."/>
            <person name="Hibbett D."/>
            <person name="Martinez A.T."/>
            <person name="Grigoriev I.V."/>
        </authorList>
    </citation>
    <scope>NUCLEOTIDE SEQUENCE</scope>
    <source>
        <strain evidence="2">CBS 506.95</strain>
    </source>
</reference>
<dbReference type="EMBL" id="MU157881">
    <property type="protein sequence ID" value="KAF9525671.1"/>
    <property type="molecule type" value="Genomic_DNA"/>
</dbReference>